<dbReference type="SUPFAM" id="SSF46689">
    <property type="entry name" value="Homeodomain-like"/>
    <property type="match status" value="1"/>
</dbReference>
<evidence type="ECO:0000256" key="1">
    <source>
        <dbReference type="ARBA" id="ARBA00023015"/>
    </source>
</evidence>
<sequence>MLLIFLTFLLNYIYLSYTLLKNNVWDKSFENKTIKKQNKKIYNWTLFLFIALILASIRLSVSLFIEISQNGTTKGLSFQWISSLIWIAILIKILVTPEILYGYNLLNEKLKENRNSNLVFNEIWQIQPICEIKNAQHLILKEKIDNNLQNYFEEIEKIALHFDAFRNPKLTLTDLATKLSIPKSHLSYLFKYHATISFSEYKKVIRIQDAIKLIEEGYLKNNTLDSLSKKIGFTSYNPFFTSFKDIIGIPPLEYINQINSVAI</sequence>
<dbReference type="Pfam" id="PF12833">
    <property type="entry name" value="HTH_18"/>
    <property type="match status" value="1"/>
</dbReference>
<keyword evidence="4" id="KW-0812">Transmembrane</keyword>
<dbReference type="EMBL" id="JBCFQK010000028">
    <property type="protein sequence ID" value="MFA9195694.1"/>
    <property type="molecule type" value="Genomic_DNA"/>
</dbReference>
<dbReference type="Gene3D" id="1.10.10.60">
    <property type="entry name" value="Homeodomain-like"/>
    <property type="match status" value="2"/>
</dbReference>
<organism evidence="6 7">
    <name type="scientific">Flavobacterium magnesitis</name>
    <dbReference type="NCBI Taxonomy" id="3138077"/>
    <lineage>
        <taxon>Bacteria</taxon>
        <taxon>Pseudomonadati</taxon>
        <taxon>Bacteroidota</taxon>
        <taxon>Flavobacteriia</taxon>
        <taxon>Flavobacteriales</taxon>
        <taxon>Flavobacteriaceae</taxon>
        <taxon>Flavobacterium</taxon>
    </lineage>
</organism>
<feature type="transmembrane region" description="Helical" evidence="4">
    <location>
        <begin position="77"/>
        <end position="95"/>
    </location>
</feature>
<evidence type="ECO:0000313" key="6">
    <source>
        <dbReference type="EMBL" id="MFA9195694.1"/>
    </source>
</evidence>
<evidence type="ECO:0000256" key="2">
    <source>
        <dbReference type="ARBA" id="ARBA00023125"/>
    </source>
</evidence>
<feature type="domain" description="HTH araC/xylS-type" evidence="5">
    <location>
        <begin position="156"/>
        <end position="257"/>
    </location>
</feature>
<proteinExistence type="predicted"/>
<accession>A0ABV4TR13</accession>
<evidence type="ECO:0000313" key="7">
    <source>
        <dbReference type="Proteomes" id="UP001574170"/>
    </source>
</evidence>
<keyword evidence="4" id="KW-1133">Transmembrane helix</keyword>
<dbReference type="PANTHER" id="PTHR43280:SF2">
    <property type="entry name" value="HTH-TYPE TRANSCRIPTIONAL REGULATOR EXSA"/>
    <property type="match status" value="1"/>
</dbReference>
<evidence type="ECO:0000256" key="4">
    <source>
        <dbReference type="SAM" id="Phobius"/>
    </source>
</evidence>
<dbReference type="SMART" id="SM00342">
    <property type="entry name" value="HTH_ARAC"/>
    <property type="match status" value="1"/>
</dbReference>
<dbReference type="RefSeq" id="WP_373393040.1">
    <property type="nucleotide sequence ID" value="NZ_JBCFQK010000028.1"/>
</dbReference>
<dbReference type="PROSITE" id="PS01124">
    <property type="entry name" value="HTH_ARAC_FAMILY_2"/>
    <property type="match status" value="1"/>
</dbReference>
<gene>
    <name evidence="6" type="ORF">AAGV33_14880</name>
</gene>
<dbReference type="PANTHER" id="PTHR43280">
    <property type="entry name" value="ARAC-FAMILY TRANSCRIPTIONAL REGULATOR"/>
    <property type="match status" value="1"/>
</dbReference>
<comment type="caution">
    <text evidence="6">The sequence shown here is derived from an EMBL/GenBank/DDBJ whole genome shotgun (WGS) entry which is preliminary data.</text>
</comment>
<dbReference type="InterPro" id="IPR018060">
    <property type="entry name" value="HTH_AraC"/>
</dbReference>
<evidence type="ECO:0000259" key="5">
    <source>
        <dbReference type="PROSITE" id="PS01124"/>
    </source>
</evidence>
<dbReference type="Proteomes" id="UP001574170">
    <property type="component" value="Unassembled WGS sequence"/>
</dbReference>
<protein>
    <submittedName>
        <fullName evidence="6">AraC family transcriptional regulator</fullName>
    </submittedName>
</protein>
<reference evidence="6 7" key="1">
    <citation type="submission" date="2024-04" db="EMBL/GenBank/DDBJ databases">
        <title>New Clade of Flavobacterium.</title>
        <authorList>
            <person name="Matos L."/>
            <person name="Proenca D.N."/>
            <person name="Fransisco R.M."/>
            <person name="Chung A.P."/>
            <person name="Maccario L."/>
            <person name="Sorensen S.J."/>
            <person name="Morais P.V."/>
        </authorList>
    </citation>
    <scope>NUCLEOTIDE SEQUENCE [LARGE SCALE GENOMIC DNA]</scope>
    <source>
        <strain evidence="6 7">FBOR7N2.3</strain>
    </source>
</reference>
<feature type="transmembrane region" description="Helical" evidence="4">
    <location>
        <begin position="42"/>
        <end position="65"/>
    </location>
</feature>
<keyword evidence="4" id="KW-0472">Membrane</keyword>
<name>A0ABV4TR13_9FLAO</name>
<dbReference type="InterPro" id="IPR009057">
    <property type="entry name" value="Homeodomain-like_sf"/>
</dbReference>
<evidence type="ECO:0000256" key="3">
    <source>
        <dbReference type="ARBA" id="ARBA00023163"/>
    </source>
</evidence>
<keyword evidence="1" id="KW-0805">Transcription regulation</keyword>
<keyword evidence="3" id="KW-0804">Transcription</keyword>
<keyword evidence="7" id="KW-1185">Reference proteome</keyword>
<keyword evidence="2" id="KW-0238">DNA-binding</keyword>